<dbReference type="AlphaFoldDB" id="A0A5N7D3H7"/>
<dbReference type="RefSeq" id="XP_031938284.1">
    <property type="nucleotide sequence ID" value="XM_032087846.1"/>
</dbReference>
<dbReference type="PANTHER" id="PTHR47381:SF3">
    <property type="entry name" value="ALPHA_BETA-HYDROLASES SUPERFAMILY PROTEIN"/>
    <property type="match status" value="1"/>
</dbReference>
<gene>
    <name evidence="1" type="ORF">BDV37DRAFT_286064</name>
</gene>
<dbReference type="GO" id="GO:0016787">
    <property type="term" value="F:hydrolase activity"/>
    <property type="evidence" value="ECO:0007669"/>
    <property type="project" value="UniProtKB-KW"/>
</dbReference>
<dbReference type="InterPro" id="IPR029058">
    <property type="entry name" value="AB_hydrolase_fold"/>
</dbReference>
<sequence length="305" mass="34217">MSLRSRPFTKLPEGTTKSSKMTINIAGFHVYIYGVDELSPQQAEDTVVLFHVHGRTRSYADAELFAHQFLFQLKQMKNLAKGFVVATFDSRNHGERAAWPPTRLTTILRVTSNRHATDRLTSYDWNGGNPKHAQDMLAMIDGNVFDIQAVMKYLKVYTGDRFTPTEFVMSGLSLGGHTAWDILSKVEGIQAAIIIVGSPNLTDLLTERLGDAADSEDGTGLTKWPKSISAMYKARDQSLEQINGKRILILNGALDMLVPNKFTLPWVERNASQNDVSFNVFENTGHWLSFEMMDTIVEWVSQKIA</sequence>
<dbReference type="GeneID" id="43672537"/>
<proteinExistence type="predicted"/>
<evidence type="ECO:0000313" key="2">
    <source>
        <dbReference type="Proteomes" id="UP000325579"/>
    </source>
</evidence>
<evidence type="ECO:0000313" key="1">
    <source>
        <dbReference type="EMBL" id="KAE8400965.1"/>
    </source>
</evidence>
<reference evidence="1 2" key="1">
    <citation type="submission" date="2019-04" db="EMBL/GenBank/DDBJ databases">
        <authorList>
            <consortium name="DOE Joint Genome Institute"/>
            <person name="Mondo S."/>
            <person name="Kjaerbolling I."/>
            <person name="Vesth T."/>
            <person name="Frisvad J.C."/>
            <person name="Nybo J.L."/>
            <person name="Theobald S."/>
            <person name="Kildgaard S."/>
            <person name="Isbrandt T."/>
            <person name="Kuo A."/>
            <person name="Sato A."/>
            <person name="Lyhne E.K."/>
            <person name="Kogle M.E."/>
            <person name="Wiebenga A."/>
            <person name="Kun R.S."/>
            <person name="Lubbers R.J."/>
            <person name="Makela M.R."/>
            <person name="Barry K."/>
            <person name="Chovatia M."/>
            <person name="Clum A."/>
            <person name="Daum C."/>
            <person name="Haridas S."/>
            <person name="He G."/>
            <person name="LaButti K."/>
            <person name="Lipzen A."/>
            <person name="Riley R."/>
            <person name="Salamov A."/>
            <person name="Simmons B.A."/>
            <person name="Magnuson J.K."/>
            <person name="Henrissat B."/>
            <person name="Mortensen U.H."/>
            <person name="Larsen T.O."/>
            <person name="Devries R.P."/>
            <person name="Grigoriev I.V."/>
            <person name="Machida M."/>
            <person name="Baker S.E."/>
            <person name="Andersen M.R."/>
            <person name="Cantor M.N."/>
            <person name="Hua S.X."/>
        </authorList>
    </citation>
    <scope>NUCLEOTIDE SEQUENCE [LARGE SCALE GENOMIC DNA]</scope>
    <source>
        <strain evidence="1 2">CBS 119388</strain>
    </source>
</reference>
<dbReference type="Gene3D" id="3.40.50.1820">
    <property type="entry name" value="alpha/beta hydrolase"/>
    <property type="match status" value="1"/>
</dbReference>
<accession>A0A5N7D3H7</accession>
<protein>
    <submittedName>
        <fullName evidence="1">Alpha/Beta hydrolase protein</fullName>
    </submittedName>
</protein>
<dbReference type="SUPFAM" id="SSF53474">
    <property type="entry name" value="alpha/beta-Hydrolases"/>
    <property type="match status" value="1"/>
</dbReference>
<organism evidence="1 2">
    <name type="scientific">Aspergillus pseudonomiae</name>
    <dbReference type="NCBI Taxonomy" id="1506151"/>
    <lineage>
        <taxon>Eukaryota</taxon>
        <taxon>Fungi</taxon>
        <taxon>Dikarya</taxon>
        <taxon>Ascomycota</taxon>
        <taxon>Pezizomycotina</taxon>
        <taxon>Eurotiomycetes</taxon>
        <taxon>Eurotiomycetidae</taxon>
        <taxon>Eurotiales</taxon>
        <taxon>Aspergillaceae</taxon>
        <taxon>Aspergillus</taxon>
        <taxon>Aspergillus subgen. Circumdati</taxon>
    </lineage>
</organism>
<dbReference type="Proteomes" id="UP000325579">
    <property type="component" value="Unassembled WGS sequence"/>
</dbReference>
<keyword evidence="2" id="KW-1185">Reference proteome</keyword>
<keyword evidence="1" id="KW-0378">Hydrolase</keyword>
<name>A0A5N7D3H7_9EURO</name>
<dbReference type="EMBL" id="ML736807">
    <property type="protein sequence ID" value="KAE8400965.1"/>
    <property type="molecule type" value="Genomic_DNA"/>
</dbReference>
<dbReference type="OrthoDB" id="2152248at2759"/>
<dbReference type="PANTHER" id="PTHR47381">
    <property type="entry name" value="ALPHA/BETA-HYDROLASES SUPERFAMILY PROTEIN"/>
    <property type="match status" value="1"/>
</dbReference>